<evidence type="ECO:0000313" key="5">
    <source>
        <dbReference type="Proteomes" id="UP000034215"/>
    </source>
</evidence>
<proteinExistence type="predicted"/>
<evidence type="ECO:0000259" key="2">
    <source>
        <dbReference type="Pfam" id="PF00534"/>
    </source>
</evidence>
<reference evidence="4 5" key="1">
    <citation type="journal article" date="2015" name="Nature">
        <title>rRNA introns, odd ribosomes, and small enigmatic genomes across a large radiation of phyla.</title>
        <authorList>
            <person name="Brown C.T."/>
            <person name="Hug L.A."/>
            <person name="Thomas B.C."/>
            <person name="Sharon I."/>
            <person name="Castelle C.J."/>
            <person name="Singh A."/>
            <person name="Wilkins M.J."/>
            <person name="Williams K.H."/>
            <person name="Banfield J.F."/>
        </authorList>
    </citation>
    <scope>NUCLEOTIDE SEQUENCE [LARGE SCALE GENOMIC DNA]</scope>
</reference>
<dbReference type="SUPFAM" id="SSF53756">
    <property type="entry name" value="UDP-Glycosyltransferase/glycogen phosphorylase"/>
    <property type="match status" value="1"/>
</dbReference>
<sequence>MRIGFDGRYAEGDLVGVGKYIKSLVLELDKLGVTCIIFYSKKPKYKITGENIKSVILPNSNRITFEQILLPRAFKDHKIDIYHACGNIGIPLLSNTKSVLTVHDLIPLQIKNYFSYSKIPSLSKYLYLFRLKSSIEKADRIVTVSEYTKEELVKRKVNPEKILAIHSGLNLLPEQLPINKAYGDYILNNGGMDVRKNTDNLIKSFSDVHKVFPKINLVITGNNSGYKKKLEKLVAQLGLQGFVIFTGYVNEGEMASLIKNAKCVCYPSLIEGFGFPVLEAFSLGTPVITSNTSSLPEIAGDAALLINPGSRKEISDAIKKVLRDDKLSLRLRELGFKQVKKYNWRKAANEYLDLYNSI</sequence>
<dbReference type="Gene3D" id="3.40.50.2000">
    <property type="entry name" value="Glycogen Phosphorylase B"/>
    <property type="match status" value="2"/>
</dbReference>
<dbReference type="AlphaFoldDB" id="A0A0G0QSB2"/>
<dbReference type="PANTHER" id="PTHR46401">
    <property type="entry name" value="GLYCOSYLTRANSFERASE WBBK-RELATED"/>
    <property type="match status" value="1"/>
</dbReference>
<organism evidence="4 5">
    <name type="scientific">Candidatus Woesebacteria bacterium GW2011_GWB1_40_12</name>
    <dbReference type="NCBI Taxonomy" id="1618576"/>
    <lineage>
        <taxon>Bacteria</taxon>
        <taxon>Candidatus Woeseibacteriota</taxon>
    </lineage>
</organism>
<name>A0A0G0QSB2_9BACT</name>
<dbReference type="Proteomes" id="UP000034215">
    <property type="component" value="Unassembled WGS sequence"/>
</dbReference>
<comment type="caution">
    <text evidence="4">The sequence shown here is derived from an EMBL/GenBank/DDBJ whole genome shotgun (WGS) entry which is preliminary data.</text>
</comment>
<dbReference type="InterPro" id="IPR028098">
    <property type="entry name" value="Glyco_trans_4-like_N"/>
</dbReference>
<keyword evidence="1 4" id="KW-0808">Transferase</keyword>
<dbReference type="GO" id="GO:0016757">
    <property type="term" value="F:glycosyltransferase activity"/>
    <property type="evidence" value="ECO:0007669"/>
    <property type="project" value="InterPro"/>
</dbReference>
<dbReference type="PANTHER" id="PTHR46401:SF2">
    <property type="entry name" value="GLYCOSYLTRANSFERASE WBBK-RELATED"/>
    <property type="match status" value="1"/>
</dbReference>
<dbReference type="CDD" id="cd03809">
    <property type="entry name" value="GT4_MtfB-like"/>
    <property type="match status" value="1"/>
</dbReference>
<dbReference type="InterPro" id="IPR001296">
    <property type="entry name" value="Glyco_trans_1"/>
</dbReference>
<evidence type="ECO:0000259" key="3">
    <source>
        <dbReference type="Pfam" id="PF13439"/>
    </source>
</evidence>
<dbReference type="EMBL" id="LBYA01000044">
    <property type="protein sequence ID" value="KKR40226.1"/>
    <property type="molecule type" value="Genomic_DNA"/>
</dbReference>
<dbReference type="Pfam" id="PF00534">
    <property type="entry name" value="Glycos_transf_1"/>
    <property type="match status" value="1"/>
</dbReference>
<feature type="domain" description="Glycosyl transferase family 1" evidence="2">
    <location>
        <begin position="186"/>
        <end position="335"/>
    </location>
</feature>
<accession>A0A0G0QSB2</accession>
<feature type="domain" description="Glycosyltransferase subfamily 4-like N-terminal" evidence="3">
    <location>
        <begin position="16"/>
        <end position="170"/>
    </location>
</feature>
<evidence type="ECO:0000256" key="1">
    <source>
        <dbReference type="ARBA" id="ARBA00022679"/>
    </source>
</evidence>
<evidence type="ECO:0000313" key="4">
    <source>
        <dbReference type="EMBL" id="KKR40226.1"/>
    </source>
</evidence>
<dbReference type="GO" id="GO:0009103">
    <property type="term" value="P:lipopolysaccharide biosynthetic process"/>
    <property type="evidence" value="ECO:0007669"/>
    <property type="project" value="TreeGrafter"/>
</dbReference>
<gene>
    <name evidence="4" type="ORF">UT76_C0044G0006</name>
</gene>
<dbReference type="Pfam" id="PF13439">
    <property type="entry name" value="Glyco_transf_4"/>
    <property type="match status" value="1"/>
</dbReference>
<protein>
    <submittedName>
        <fullName evidence="4">Glycosyl transferase group 1</fullName>
    </submittedName>
</protein>